<dbReference type="EMBL" id="PDLN01000002">
    <property type="protein sequence ID" value="RDW92507.1"/>
    <property type="molecule type" value="Genomic_DNA"/>
</dbReference>
<keyword evidence="3" id="KW-1185">Reference proteome</keyword>
<feature type="compositionally biased region" description="Polar residues" evidence="1">
    <location>
        <begin position="91"/>
        <end position="100"/>
    </location>
</feature>
<accession>A0A3D8T1Q0</accession>
<sequence length="100" mass="10893">MTWPGGLCSTWPRAVHAGNEAVRVGRARGLLDLRTTYHGRRRGGFQSAATRVDNGAEAFGHRRSWAHISQNPVHTTGLRPPKRATVLGGDPSTSLPTFHQ</sequence>
<reference evidence="2 3" key="1">
    <citation type="journal article" date="2018" name="IMA Fungus">
        <title>IMA Genome-F 9: Draft genome sequence of Annulohypoxylon stygium, Aspergillus mulundensis, Berkeleyomyces basicola (syn. Thielaviopsis basicola), Ceratocystis smalleyi, two Cercospora beticola strains, Coleophoma cylindrospora, Fusarium fracticaudum, Phialophora cf. hyalina, and Morchella septimelata.</title>
        <authorList>
            <person name="Wingfield B.D."/>
            <person name="Bills G.F."/>
            <person name="Dong Y."/>
            <person name="Huang W."/>
            <person name="Nel W.J."/>
            <person name="Swalarsk-Parry B.S."/>
            <person name="Vaghefi N."/>
            <person name="Wilken P.M."/>
            <person name="An Z."/>
            <person name="de Beer Z.W."/>
            <person name="De Vos L."/>
            <person name="Chen L."/>
            <person name="Duong T.A."/>
            <person name="Gao Y."/>
            <person name="Hammerbacher A."/>
            <person name="Kikkert J.R."/>
            <person name="Li Y."/>
            <person name="Li H."/>
            <person name="Li K."/>
            <person name="Li Q."/>
            <person name="Liu X."/>
            <person name="Ma X."/>
            <person name="Naidoo K."/>
            <person name="Pethybridge S.J."/>
            <person name="Sun J."/>
            <person name="Steenkamp E.T."/>
            <person name="van der Nest M.A."/>
            <person name="van Wyk S."/>
            <person name="Wingfield M.J."/>
            <person name="Xiong C."/>
            <person name="Yue Q."/>
            <person name="Zhang X."/>
        </authorList>
    </citation>
    <scope>NUCLEOTIDE SEQUENCE [LARGE SCALE GENOMIC DNA]</scope>
    <source>
        <strain evidence="2 3">BP5796</strain>
    </source>
</reference>
<organism evidence="2 3">
    <name type="scientific">Coleophoma crateriformis</name>
    <dbReference type="NCBI Taxonomy" id="565419"/>
    <lineage>
        <taxon>Eukaryota</taxon>
        <taxon>Fungi</taxon>
        <taxon>Dikarya</taxon>
        <taxon>Ascomycota</taxon>
        <taxon>Pezizomycotina</taxon>
        <taxon>Leotiomycetes</taxon>
        <taxon>Helotiales</taxon>
        <taxon>Dermateaceae</taxon>
        <taxon>Coleophoma</taxon>
    </lineage>
</organism>
<gene>
    <name evidence="2" type="ORF">BP5796_01901</name>
</gene>
<dbReference type="AlphaFoldDB" id="A0A3D8T1Q0"/>
<comment type="caution">
    <text evidence="2">The sequence shown here is derived from an EMBL/GenBank/DDBJ whole genome shotgun (WGS) entry which is preliminary data.</text>
</comment>
<evidence type="ECO:0000256" key="1">
    <source>
        <dbReference type="SAM" id="MobiDB-lite"/>
    </source>
</evidence>
<feature type="region of interest" description="Disordered" evidence="1">
    <location>
        <begin position="71"/>
        <end position="100"/>
    </location>
</feature>
<protein>
    <submittedName>
        <fullName evidence="2">Uncharacterized protein</fullName>
    </submittedName>
</protein>
<dbReference type="Proteomes" id="UP000256328">
    <property type="component" value="Unassembled WGS sequence"/>
</dbReference>
<evidence type="ECO:0000313" key="3">
    <source>
        <dbReference type="Proteomes" id="UP000256328"/>
    </source>
</evidence>
<proteinExistence type="predicted"/>
<name>A0A3D8T1Q0_9HELO</name>
<evidence type="ECO:0000313" key="2">
    <source>
        <dbReference type="EMBL" id="RDW92507.1"/>
    </source>
</evidence>